<evidence type="ECO:0000313" key="1">
    <source>
        <dbReference type="EMBL" id="KKK67720.1"/>
    </source>
</evidence>
<protein>
    <submittedName>
        <fullName evidence="1">Uncharacterized protein</fullName>
    </submittedName>
</protein>
<comment type="caution">
    <text evidence="1">The sequence shown here is derived from an EMBL/GenBank/DDBJ whole genome shotgun (WGS) entry which is preliminary data.</text>
</comment>
<gene>
    <name evidence="1" type="ORF">LCGC14_2951260</name>
</gene>
<dbReference type="AlphaFoldDB" id="A0A0F8Y2D0"/>
<name>A0A0F8Y2D0_9ZZZZ</name>
<sequence length="64" mass="7470">MKVEVWFQQSNQPVKFPNAKATYQKGDLLCVGYEDEFGPHVKKYPLQHIFCVHEEEFSSSQPPK</sequence>
<accession>A0A0F8Y2D0</accession>
<proteinExistence type="predicted"/>
<reference evidence="1" key="1">
    <citation type="journal article" date="2015" name="Nature">
        <title>Complex archaea that bridge the gap between prokaryotes and eukaryotes.</title>
        <authorList>
            <person name="Spang A."/>
            <person name="Saw J.H."/>
            <person name="Jorgensen S.L."/>
            <person name="Zaremba-Niedzwiedzka K."/>
            <person name="Martijn J."/>
            <person name="Lind A.E."/>
            <person name="van Eijk R."/>
            <person name="Schleper C."/>
            <person name="Guy L."/>
            <person name="Ettema T.J."/>
        </authorList>
    </citation>
    <scope>NUCLEOTIDE SEQUENCE</scope>
</reference>
<dbReference type="EMBL" id="LAZR01059469">
    <property type="protein sequence ID" value="KKK67720.1"/>
    <property type="molecule type" value="Genomic_DNA"/>
</dbReference>
<organism evidence="1">
    <name type="scientific">marine sediment metagenome</name>
    <dbReference type="NCBI Taxonomy" id="412755"/>
    <lineage>
        <taxon>unclassified sequences</taxon>
        <taxon>metagenomes</taxon>
        <taxon>ecological metagenomes</taxon>
    </lineage>
</organism>